<evidence type="ECO:0000313" key="2">
    <source>
        <dbReference type="Proteomes" id="UP000660611"/>
    </source>
</evidence>
<keyword evidence="2" id="KW-1185">Reference proteome</keyword>
<dbReference type="AlphaFoldDB" id="A0A919PUP2"/>
<sequence>MTTPDLTVDPNTVRERSAVELADEIAVYESLEAFGVDEFDAYGQAETALENMLLAESQARSINCEHEAANELIDRVIELNRTMIRLAERERGRGADPGQVDQLTLWRDGADGLIKLLEGVKLTNEAEEARLAGNLDAAIELIEESVDHYADLDASGSPLAWLGELRARIAAATIALYRSLQETRIGNYRGARDQLDAVRVVYEELLADVQEVEDVDQQGQAILAEMIRALNATLVDVMTIDAVNNMLMSAQAGRFVETIEQGTAAAQAYETSILAARSSGPNRNMIAIRQMEMEYVQGWVNLATAEIAMDHADWDDAQKAILTARRHWESMARLGLRNLHVGVMAQRPDIASQELLLQAALRRLDRDRRFRTEINGLRESLHRTHLSNINVITSANADATIQGDAMSGDTNTFNGPVNVAGALGSGNTVGPVQQVQHQHADTTELRRLADQLNDLIEVLGAGPRNAHERESIERVRQAGEAARRGDDAGMRGHLASAGRWVLEVAERIGVDLAAAALRQSLGV</sequence>
<dbReference type="Proteomes" id="UP000660611">
    <property type="component" value="Unassembled WGS sequence"/>
</dbReference>
<accession>A0A919PUP2</accession>
<reference evidence="1" key="1">
    <citation type="submission" date="2021-01" db="EMBL/GenBank/DDBJ databases">
        <title>Whole genome shotgun sequence of Dactylosporangium siamense NBRC 106093.</title>
        <authorList>
            <person name="Komaki H."/>
            <person name="Tamura T."/>
        </authorList>
    </citation>
    <scope>NUCLEOTIDE SEQUENCE</scope>
    <source>
        <strain evidence="1">NBRC 106093</strain>
    </source>
</reference>
<proteinExistence type="predicted"/>
<gene>
    <name evidence="1" type="ORF">Dsi01nite_085750</name>
</gene>
<evidence type="ECO:0000313" key="1">
    <source>
        <dbReference type="EMBL" id="GIG50534.1"/>
    </source>
</evidence>
<organism evidence="1 2">
    <name type="scientific">Dactylosporangium siamense</name>
    <dbReference type="NCBI Taxonomy" id="685454"/>
    <lineage>
        <taxon>Bacteria</taxon>
        <taxon>Bacillati</taxon>
        <taxon>Actinomycetota</taxon>
        <taxon>Actinomycetes</taxon>
        <taxon>Micromonosporales</taxon>
        <taxon>Micromonosporaceae</taxon>
        <taxon>Dactylosporangium</taxon>
    </lineage>
</organism>
<dbReference type="RefSeq" id="WP_203852179.1">
    <property type="nucleotide sequence ID" value="NZ_BAAAVW010000028.1"/>
</dbReference>
<name>A0A919PUP2_9ACTN</name>
<protein>
    <submittedName>
        <fullName evidence="1">Uncharacterized protein</fullName>
    </submittedName>
</protein>
<comment type="caution">
    <text evidence="1">The sequence shown here is derived from an EMBL/GenBank/DDBJ whole genome shotgun (WGS) entry which is preliminary data.</text>
</comment>
<dbReference type="EMBL" id="BONQ01000132">
    <property type="protein sequence ID" value="GIG50534.1"/>
    <property type="molecule type" value="Genomic_DNA"/>
</dbReference>